<accession>A0A2C9CV27</accession>
<organism evidence="2 3">
    <name type="scientific">Pontivivens marinum</name>
    <dbReference type="NCBI Taxonomy" id="1690039"/>
    <lineage>
        <taxon>Bacteria</taxon>
        <taxon>Pseudomonadati</taxon>
        <taxon>Pseudomonadota</taxon>
        <taxon>Alphaproteobacteria</taxon>
        <taxon>Rhodobacterales</taxon>
        <taxon>Paracoccaceae</taxon>
        <taxon>Pontivivens</taxon>
    </lineage>
</organism>
<dbReference type="InterPro" id="IPR003673">
    <property type="entry name" value="CoA-Trfase_fam_III"/>
</dbReference>
<feature type="region of interest" description="Disordered" evidence="1">
    <location>
        <begin position="321"/>
        <end position="359"/>
    </location>
</feature>
<evidence type="ECO:0000313" key="3">
    <source>
        <dbReference type="Proteomes" id="UP000220034"/>
    </source>
</evidence>
<name>A0A2C9CV27_9RHOB</name>
<dbReference type="PANTHER" id="PTHR48228:SF5">
    <property type="entry name" value="ALPHA-METHYLACYL-COA RACEMASE"/>
    <property type="match status" value="1"/>
</dbReference>
<dbReference type="InterPro" id="IPR050509">
    <property type="entry name" value="CoA-transferase_III"/>
</dbReference>
<dbReference type="RefSeq" id="WP_097931775.1">
    <property type="nucleotide sequence ID" value="NZ_OCTN01000010.1"/>
</dbReference>
<dbReference type="Proteomes" id="UP000220034">
    <property type="component" value="Unassembled WGS sequence"/>
</dbReference>
<dbReference type="AlphaFoldDB" id="A0A2C9CV27"/>
<reference evidence="3" key="1">
    <citation type="submission" date="2017-09" db="EMBL/GenBank/DDBJ databases">
        <authorList>
            <person name="Varghese N."/>
            <person name="Submissions S."/>
        </authorList>
    </citation>
    <scope>NUCLEOTIDE SEQUENCE [LARGE SCALE GENOMIC DNA]</scope>
    <source>
        <strain evidence="3">C7</strain>
    </source>
</reference>
<dbReference type="EMBL" id="OCTN01000010">
    <property type="protein sequence ID" value="SOH95351.1"/>
    <property type="molecule type" value="Genomic_DNA"/>
</dbReference>
<dbReference type="SUPFAM" id="SSF89796">
    <property type="entry name" value="CoA-transferase family III (CaiB/BaiF)"/>
    <property type="match status" value="1"/>
</dbReference>
<dbReference type="InterPro" id="IPR023606">
    <property type="entry name" value="CoA-Trfase_III_dom_1_sf"/>
</dbReference>
<dbReference type="Gene3D" id="3.40.50.10540">
    <property type="entry name" value="Crotonobetainyl-coa:carnitine coa-transferase, domain 1"/>
    <property type="match status" value="1"/>
</dbReference>
<evidence type="ECO:0000256" key="1">
    <source>
        <dbReference type="SAM" id="MobiDB-lite"/>
    </source>
</evidence>
<dbReference type="GO" id="GO:0003824">
    <property type="term" value="F:catalytic activity"/>
    <property type="evidence" value="ECO:0007669"/>
    <property type="project" value="InterPro"/>
</dbReference>
<protein>
    <submittedName>
        <fullName evidence="2">Alpha-methylacyl-CoA racemase</fullName>
    </submittedName>
</protein>
<evidence type="ECO:0000313" key="2">
    <source>
        <dbReference type="EMBL" id="SOH95351.1"/>
    </source>
</evidence>
<sequence>MGPLKGIRVVEFAGLGPGPFAAMWLADMGADVVRIDRHDGRDPFPMEYDVLARGRRSVTANLKSDEGRELALKLMDAADLVIEGFRPGVMERLGLGPEEACARNPRLIYGRMTGWGQDGPLAQVAGHDINYIALTGALHAIGEEKPQPPLNLVGDFGGGAMYLVAGLLAALVERGVSGRGQVVDAAIVDGTAHLMAMIYGMQANKMWQDQRNANPLDGAAHYYRCYACADGAWLAVGAIEPQFYALLQQLTQAEGIDGQSNPDDWAAKGGILEQLFLTRPRAEWLQVLEGTDACVAPVLSMQDAPQHPHMAARGVFAQRDGVTQPTPAPHLSRTPGALDRPPPVKGADLNDVLTDWEIS</sequence>
<dbReference type="InterPro" id="IPR044855">
    <property type="entry name" value="CoA-Trfase_III_dom3_sf"/>
</dbReference>
<dbReference type="PANTHER" id="PTHR48228">
    <property type="entry name" value="SUCCINYL-COA--D-CITRAMALATE COA-TRANSFERASE"/>
    <property type="match status" value="1"/>
</dbReference>
<keyword evidence="3" id="KW-1185">Reference proteome</keyword>
<gene>
    <name evidence="2" type="ORF">SAMN06273572_11021</name>
</gene>
<proteinExistence type="predicted"/>
<dbReference type="OrthoDB" id="7208981at2"/>
<dbReference type="Pfam" id="PF02515">
    <property type="entry name" value="CoA_transf_3"/>
    <property type="match status" value="1"/>
</dbReference>
<dbReference type="Gene3D" id="3.30.1540.10">
    <property type="entry name" value="formyl-coa transferase, domain 3"/>
    <property type="match status" value="1"/>
</dbReference>